<name>A0ABT6AG16_9BURK</name>
<dbReference type="RefSeq" id="WP_063637372.1">
    <property type="nucleotide sequence ID" value="NZ_JARJLM010000014.1"/>
</dbReference>
<comment type="caution">
    <text evidence="2">The sequence shown here is derived from an EMBL/GenBank/DDBJ whole genome shotgun (WGS) entry which is preliminary data.</text>
</comment>
<evidence type="ECO:0000313" key="2">
    <source>
        <dbReference type="EMBL" id="MDF3831548.1"/>
    </source>
</evidence>
<feature type="region of interest" description="Disordered" evidence="1">
    <location>
        <begin position="93"/>
        <end position="112"/>
    </location>
</feature>
<gene>
    <name evidence="2" type="ORF">P3W85_01020</name>
</gene>
<organism evidence="2 3">
    <name type="scientific">Cupriavidus basilensis</name>
    <dbReference type="NCBI Taxonomy" id="68895"/>
    <lineage>
        <taxon>Bacteria</taxon>
        <taxon>Pseudomonadati</taxon>
        <taxon>Pseudomonadota</taxon>
        <taxon>Betaproteobacteria</taxon>
        <taxon>Burkholderiales</taxon>
        <taxon>Burkholderiaceae</taxon>
        <taxon>Cupriavidus</taxon>
    </lineage>
</organism>
<protein>
    <submittedName>
        <fullName evidence="2">Uncharacterized protein</fullName>
    </submittedName>
</protein>
<sequence>MRATRKERSALPTATTVEGLTALLYHLAHATSQGQLDPDLVRKLGKHLGTEIDDLKENGILHAVQLTGLAEALAKFDEVAVFSEGSLLAKAASRLREDDSAQGKYDDGAYTA</sequence>
<dbReference type="EMBL" id="JARJLM010000014">
    <property type="protein sequence ID" value="MDF3831548.1"/>
    <property type="molecule type" value="Genomic_DNA"/>
</dbReference>
<feature type="compositionally biased region" description="Basic and acidic residues" evidence="1">
    <location>
        <begin position="94"/>
        <end position="112"/>
    </location>
</feature>
<evidence type="ECO:0000256" key="1">
    <source>
        <dbReference type="SAM" id="MobiDB-lite"/>
    </source>
</evidence>
<keyword evidence="3" id="KW-1185">Reference proteome</keyword>
<evidence type="ECO:0000313" key="3">
    <source>
        <dbReference type="Proteomes" id="UP001216674"/>
    </source>
</evidence>
<dbReference type="Proteomes" id="UP001216674">
    <property type="component" value="Unassembled WGS sequence"/>
</dbReference>
<reference evidence="2 3" key="1">
    <citation type="submission" date="2023-03" db="EMBL/GenBank/DDBJ databases">
        <title>Draft assemblies of triclosan tolerant bacteria isolated from returned activated sludge.</title>
        <authorList>
            <person name="Van Hamelsveld S."/>
        </authorList>
    </citation>
    <scope>NUCLEOTIDE SEQUENCE [LARGE SCALE GENOMIC DNA]</scope>
    <source>
        <strain evidence="2 3">GW210010_S58</strain>
    </source>
</reference>
<accession>A0ABT6AG16</accession>
<proteinExistence type="predicted"/>